<organism evidence="1 2">
    <name type="scientific">Micromonospora tarensis</name>
    <dbReference type="NCBI Taxonomy" id="2806100"/>
    <lineage>
        <taxon>Bacteria</taxon>
        <taxon>Bacillati</taxon>
        <taxon>Actinomycetota</taxon>
        <taxon>Actinomycetes</taxon>
        <taxon>Micromonosporales</taxon>
        <taxon>Micromonosporaceae</taxon>
        <taxon>Micromonospora</taxon>
    </lineage>
</organism>
<dbReference type="EMBL" id="JAEVHL010000123">
    <property type="protein sequence ID" value="MBM0277812.1"/>
    <property type="molecule type" value="Genomic_DNA"/>
</dbReference>
<evidence type="ECO:0000313" key="1">
    <source>
        <dbReference type="EMBL" id="MBM0277812.1"/>
    </source>
</evidence>
<sequence>MSVQAHADAFLARARSAPGTPALAVYDGVVPDVHEPAYLAVYLYAETPELTDSRSMRGGSERFVMHAICHAVGGSASAARAVSQRGRSVLLDAVLTVAGRRCFPIRSEGSNPVLRDESTGAAVFDQADLYRFESVPA</sequence>
<comment type="caution">
    <text evidence="1">The sequence shown here is derived from an EMBL/GenBank/DDBJ whole genome shotgun (WGS) entry which is preliminary data.</text>
</comment>
<dbReference type="RefSeq" id="WP_203150219.1">
    <property type="nucleotide sequence ID" value="NZ_JAEVHL010000123.1"/>
</dbReference>
<protein>
    <recommendedName>
        <fullName evidence="3">DUF3168 domain-containing protein</fullName>
    </recommendedName>
</protein>
<dbReference type="Proteomes" id="UP000622245">
    <property type="component" value="Unassembled WGS sequence"/>
</dbReference>
<reference evidence="1 2" key="1">
    <citation type="submission" date="2021-01" db="EMBL/GenBank/DDBJ databases">
        <title>Draft genome sequence of Micromonospora sp. strain STR1s_6.</title>
        <authorList>
            <person name="Karlyshev A."/>
            <person name="Jawad R."/>
        </authorList>
    </citation>
    <scope>NUCLEOTIDE SEQUENCE [LARGE SCALE GENOMIC DNA]</scope>
    <source>
        <strain evidence="1 2">STR1S-6</strain>
    </source>
</reference>
<keyword evidence="2" id="KW-1185">Reference proteome</keyword>
<gene>
    <name evidence="1" type="ORF">JM949_21745</name>
</gene>
<accession>A0ABS1YKD4</accession>
<evidence type="ECO:0000313" key="2">
    <source>
        <dbReference type="Proteomes" id="UP000622245"/>
    </source>
</evidence>
<proteinExistence type="predicted"/>
<name>A0ABS1YKD4_9ACTN</name>
<evidence type="ECO:0008006" key="3">
    <source>
        <dbReference type="Google" id="ProtNLM"/>
    </source>
</evidence>